<feature type="coiled-coil region" evidence="1">
    <location>
        <begin position="96"/>
        <end position="134"/>
    </location>
</feature>
<sequence length="163" mass="19178">MRAVRTVGSTSFQHIAVRRKFSYKPSPFVIKSRDSFASVEEKKSKSPIMNLFFAGMAKYAPEEYKQIEADIPQILNIKDKIIGMVTEIVNDKDENYDKYNDKCDEIGEQVEKLYDKHEGNIKKFERKVENQLNNFFDNHGEKIEKIVEKFEQQVEKKFAEKQK</sequence>
<accession>A0A3G4ZVF7</accession>
<name>A0A3G4ZVF7_9VIRU</name>
<gene>
    <name evidence="2" type="ORF">Edafosvirus43_3</name>
</gene>
<reference evidence="2" key="1">
    <citation type="submission" date="2018-10" db="EMBL/GenBank/DDBJ databases">
        <title>Hidden diversity of soil giant viruses.</title>
        <authorList>
            <person name="Schulz F."/>
            <person name="Alteio L."/>
            <person name="Goudeau D."/>
            <person name="Ryan E.M."/>
            <person name="Malmstrom R.R."/>
            <person name="Blanchard J."/>
            <person name="Woyke T."/>
        </authorList>
    </citation>
    <scope>NUCLEOTIDE SEQUENCE</scope>
    <source>
        <strain evidence="2">EDV1</strain>
    </source>
</reference>
<proteinExistence type="predicted"/>
<keyword evidence="1" id="KW-0175">Coiled coil</keyword>
<evidence type="ECO:0000313" key="2">
    <source>
        <dbReference type="EMBL" id="AYV78882.1"/>
    </source>
</evidence>
<organism evidence="2">
    <name type="scientific">Edafosvirus sp</name>
    <dbReference type="NCBI Taxonomy" id="2487765"/>
    <lineage>
        <taxon>Viruses</taxon>
        <taxon>Varidnaviria</taxon>
        <taxon>Bamfordvirae</taxon>
        <taxon>Nucleocytoviricota</taxon>
        <taxon>Megaviricetes</taxon>
        <taxon>Imitervirales</taxon>
        <taxon>Mimiviridae</taxon>
        <taxon>Klosneuvirinae</taxon>
    </lineage>
</organism>
<dbReference type="EMBL" id="MK072108">
    <property type="protein sequence ID" value="AYV78882.1"/>
    <property type="molecule type" value="Genomic_DNA"/>
</dbReference>
<protein>
    <submittedName>
        <fullName evidence="2">Uncharacterized protein</fullName>
    </submittedName>
</protein>
<evidence type="ECO:0000256" key="1">
    <source>
        <dbReference type="SAM" id="Coils"/>
    </source>
</evidence>